<dbReference type="Proteomes" id="UP000887580">
    <property type="component" value="Unplaced"/>
</dbReference>
<dbReference type="WBParaSite" id="PS1159_v2.g3323.t1">
    <property type="protein sequence ID" value="PS1159_v2.g3323.t1"/>
    <property type="gene ID" value="PS1159_v2.g3323"/>
</dbReference>
<reference evidence="2" key="1">
    <citation type="submission" date="2022-11" db="UniProtKB">
        <authorList>
            <consortium name="WormBaseParasite"/>
        </authorList>
    </citation>
    <scope>IDENTIFICATION</scope>
</reference>
<accession>A0AC35GAB9</accession>
<evidence type="ECO:0000313" key="2">
    <source>
        <dbReference type="WBParaSite" id="PS1159_v2.g3323.t1"/>
    </source>
</evidence>
<evidence type="ECO:0000313" key="1">
    <source>
        <dbReference type="Proteomes" id="UP000887580"/>
    </source>
</evidence>
<sequence>MLSFLVMIKNRNIRQRQRDLSDDEVNGGGGRNEKVKIKVEVKEEPQNFEEEEDEAPIIFSKPPKKNAMLSFNEDEGVDVEEFKIKKPLHKKRAEKLAKRQKEL</sequence>
<proteinExistence type="predicted"/>
<protein>
    <submittedName>
        <fullName evidence="2">Uncharacterized protein</fullName>
    </submittedName>
</protein>
<organism evidence="1 2">
    <name type="scientific">Panagrolaimus sp. PS1159</name>
    <dbReference type="NCBI Taxonomy" id="55785"/>
    <lineage>
        <taxon>Eukaryota</taxon>
        <taxon>Metazoa</taxon>
        <taxon>Ecdysozoa</taxon>
        <taxon>Nematoda</taxon>
        <taxon>Chromadorea</taxon>
        <taxon>Rhabditida</taxon>
        <taxon>Tylenchina</taxon>
        <taxon>Panagrolaimomorpha</taxon>
        <taxon>Panagrolaimoidea</taxon>
        <taxon>Panagrolaimidae</taxon>
        <taxon>Panagrolaimus</taxon>
    </lineage>
</organism>
<name>A0AC35GAB9_9BILA</name>